<comment type="cofactor">
    <cofactor evidence="1">
        <name>Mg(2+)</name>
        <dbReference type="ChEBI" id="CHEBI:18420"/>
    </cofactor>
</comment>
<dbReference type="AlphaFoldDB" id="A0A3Q9BM19"/>
<dbReference type="EMBL" id="CP034465">
    <property type="protein sequence ID" value="AZP05493.1"/>
    <property type="molecule type" value="Genomic_DNA"/>
</dbReference>
<keyword evidence="5 12" id="KW-0808">Transferase</keyword>
<dbReference type="InterPro" id="IPR053378">
    <property type="entry name" value="Prenyl_diphosphate_synthase"/>
</dbReference>
<evidence type="ECO:0000313" key="13">
    <source>
        <dbReference type="EMBL" id="AZP05493.1"/>
    </source>
</evidence>
<evidence type="ECO:0000256" key="11">
    <source>
        <dbReference type="ARBA" id="ARBA00049399"/>
    </source>
</evidence>
<dbReference type="SUPFAM" id="SSF48576">
    <property type="entry name" value="Terpenoid synthases"/>
    <property type="match status" value="1"/>
</dbReference>
<proteinExistence type="inferred from homology"/>
<dbReference type="SFLD" id="SFLDS00005">
    <property type="entry name" value="Isoprenoid_Synthase_Type_I"/>
    <property type="match status" value="1"/>
</dbReference>
<dbReference type="EC" id="2.5.1.10" evidence="3"/>
<gene>
    <name evidence="13" type="ORF">EJN90_13010</name>
</gene>
<evidence type="ECO:0000256" key="6">
    <source>
        <dbReference type="ARBA" id="ARBA00022723"/>
    </source>
</evidence>
<evidence type="ECO:0000256" key="3">
    <source>
        <dbReference type="ARBA" id="ARBA00012439"/>
    </source>
</evidence>
<dbReference type="NCBIfam" id="NF045485">
    <property type="entry name" value="FPPsyn"/>
    <property type="match status" value="1"/>
</dbReference>
<evidence type="ECO:0000256" key="1">
    <source>
        <dbReference type="ARBA" id="ARBA00001946"/>
    </source>
</evidence>
<evidence type="ECO:0000256" key="9">
    <source>
        <dbReference type="ARBA" id="ARBA00032380"/>
    </source>
</evidence>
<evidence type="ECO:0000256" key="4">
    <source>
        <dbReference type="ARBA" id="ARBA00015100"/>
    </source>
</evidence>
<evidence type="ECO:0000256" key="2">
    <source>
        <dbReference type="ARBA" id="ARBA00006706"/>
    </source>
</evidence>
<dbReference type="PROSITE" id="PS00723">
    <property type="entry name" value="POLYPRENYL_SYNTHASE_1"/>
    <property type="match status" value="1"/>
</dbReference>
<dbReference type="Gene3D" id="1.10.600.10">
    <property type="entry name" value="Farnesyl Diphosphate Synthase"/>
    <property type="match status" value="1"/>
</dbReference>
<keyword evidence="14" id="KW-1185">Reference proteome</keyword>
<reference evidence="14" key="1">
    <citation type="submission" date="2018-12" db="EMBL/GenBank/DDBJ databases">
        <title>Complete genome sequencing of Jeotgalibaca sp. H21T32.</title>
        <authorList>
            <person name="Bae J.-W."/>
            <person name="Lee S.-Y."/>
        </authorList>
    </citation>
    <scope>NUCLEOTIDE SEQUENCE [LARGE SCALE GENOMIC DNA]</scope>
    <source>
        <strain evidence="14">H21T32</strain>
    </source>
</reference>
<comment type="similarity">
    <text evidence="2 12">Belongs to the FPP/GGPP synthase family.</text>
</comment>
<organism evidence="13 14">
    <name type="scientific">Jeotgalibaca ciconiae</name>
    <dbReference type="NCBI Taxonomy" id="2496265"/>
    <lineage>
        <taxon>Bacteria</taxon>
        <taxon>Bacillati</taxon>
        <taxon>Bacillota</taxon>
        <taxon>Bacilli</taxon>
        <taxon>Lactobacillales</taxon>
        <taxon>Carnobacteriaceae</taxon>
        <taxon>Jeotgalibaca</taxon>
    </lineage>
</organism>
<dbReference type="Pfam" id="PF00348">
    <property type="entry name" value="polyprenyl_synt"/>
    <property type="match status" value="1"/>
</dbReference>
<dbReference type="InterPro" id="IPR008949">
    <property type="entry name" value="Isoprenoid_synthase_dom_sf"/>
</dbReference>
<dbReference type="RefSeq" id="WP_126111949.1">
    <property type="nucleotide sequence ID" value="NZ_CP034465.1"/>
</dbReference>
<dbReference type="GO" id="GO:0004337">
    <property type="term" value="F:(2E,6E)-farnesyl diphosphate synthase activity"/>
    <property type="evidence" value="ECO:0007669"/>
    <property type="project" value="UniProtKB-EC"/>
</dbReference>
<dbReference type="InterPro" id="IPR000092">
    <property type="entry name" value="Polyprenyl_synt"/>
</dbReference>
<dbReference type="SFLD" id="SFLDG01017">
    <property type="entry name" value="Polyprenyl_Transferase_Like"/>
    <property type="match status" value="1"/>
</dbReference>
<keyword evidence="7" id="KW-0460">Magnesium</keyword>
<keyword evidence="8" id="KW-0414">Isoprene biosynthesis</keyword>
<dbReference type="GO" id="GO:0016114">
    <property type="term" value="P:terpenoid biosynthetic process"/>
    <property type="evidence" value="ECO:0007669"/>
    <property type="project" value="UniProtKB-ARBA"/>
</dbReference>
<comment type="catalytic activity">
    <reaction evidence="11">
        <text>isopentenyl diphosphate + (2E)-geranyl diphosphate = (2E,6E)-farnesyl diphosphate + diphosphate</text>
        <dbReference type="Rhea" id="RHEA:19361"/>
        <dbReference type="ChEBI" id="CHEBI:33019"/>
        <dbReference type="ChEBI" id="CHEBI:58057"/>
        <dbReference type="ChEBI" id="CHEBI:128769"/>
        <dbReference type="ChEBI" id="CHEBI:175763"/>
        <dbReference type="EC" id="2.5.1.10"/>
    </reaction>
</comment>
<dbReference type="Proteomes" id="UP000273326">
    <property type="component" value="Chromosome"/>
</dbReference>
<accession>A0A3Q9BM19</accession>
<evidence type="ECO:0000256" key="12">
    <source>
        <dbReference type="RuleBase" id="RU004466"/>
    </source>
</evidence>
<dbReference type="OrthoDB" id="9805316at2"/>
<dbReference type="KEGG" id="jeh:EJN90_13010"/>
<dbReference type="PANTHER" id="PTHR43281:SF1">
    <property type="entry name" value="FARNESYL DIPHOSPHATE SYNTHASE"/>
    <property type="match status" value="1"/>
</dbReference>
<evidence type="ECO:0000256" key="8">
    <source>
        <dbReference type="ARBA" id="ARBA00023229"/>
    </source>
</evidence>
<dbReference type="PANTHER" id="PTHR43281">
    <property type="entry name" value="FARNESYL DIPHOSPHATE SYNTHASE"/>
    <property type="match status" value="1"/>
</dbReference>
<evidence type="ECO:0000256" key="7">
    <source>
        <dbReference type="ARBA" id="ARBA00022842"/>
    </source>
</evidence>
<dbReference type="InterPro" id="IPR033749">
    <property type="entry name" value="Polyprenyl_synt_CS"/>
</dbReference>
<evidence type="ECO:0000313" key="14">
    <source>
        <dbReference type="Proteomes" id="UP000273326"/>
    </source>
</evidence>
<evidence type="ECO:0000256" key="5">
    <source>
        <dbReference type="ARBA" id="ARBA00022679"/>
    </source>
</evidence>
<dbReference type="FunFam" id="1.10.600.10:FF:000001">
    <property type="entry name" value="Geranylgeranyl diphosphate synthase"/>
    <property type="match status" value="1"/>
</dbReference>
<dbReference type="GO" id="GO:0046872">
    <property type="term" value="F:metal ion binding"/>
    <property type="evidence" value="ECO:0007669"/>
    <property type="project" value="UniProtKB-KW"/>
</dbReference>
<dbReference type="GO" id="GO:0005737">
    <property type="term" value="C:cytoplasm"/>
    <property type="evidence" value="ECO:0007669"/>
    <property type="project" value="UniProtKB-ARBA"/>
</dbReference>
<keyword evidence="6" id="KW-0479">Metal-binding</keyword>
<evidence type="ECO:0000256" key="10">
    <source>
        <dbReference type="ARBA" id="ARBA00032873"/>
    </source>
</evidence>
<protein>
    <recommendedName>
        <fullName evidence="4">Farnesyl diphosphate synthase</fullName>
        <ecNumber evidence="3">2.5.1.10</ecNumber>
    </recommendedName>
    <alternativeName>
        <fullName evidence="10">(2E,6E)-farnesyl diphosphate synthase</fullName>
    </alternativeName>
    <alternativeName>
        <fullName evidence="9">Geranyltranstransferase</fullName>
    </alternativeName>
</protein>
<name>A0A3Q9BM19_9LACT</name>
<dbReference type="CDD" id="cd00685">
    <property type="entry name" value="Trans_IPPS_HT"/>
    <property type="match status" value="1"/>
</dbReference>
<sequence>MSNQALLSNELNQFEEFLVGSLEKYASDSSTLLKAMRYSLSTGGKRFRPLLVIAAVKFGKGSLQQAFPIAAALEWIHTYSLIHDDLPAMDNDDFRRGNPTTHKKFSEAIAILAGDALLTSAFTMLLDQEDLSLSKRVQLAKGLSEAAGSNGMVAGQMEDIEGESQELTIEQLEYIHKRKTGALIEYAISAGCLLADIPVNASVALLKYAEHLGLAYQIHNDLKDVVFNSAQSGKESKRDEELGKNTYPSLLGVEPAMENLKQEIELATEQIELIKNSIDVSKVDIDTLGVFIQLLDYVKINVGA</sequence>